<dbReference type="EMBL" id="CP024964">
    <property type="protein sequence ID" value="ATZ18377.1"/>
    <property type="molecule type" value="Genomic_DNA"/>
</dbReference>
<reference evidence="13 14" key="1">
    <citation type="submission" date="2017-11" db="EMBL/GenBank/DDBJ databases">
        <title>Genome sequence of Entomoplasma melaleucae M1 (ATCC 49191).</title>
        <authorList>
            <person name="Lo W.-S."/>
            <person name="Gasparich G.E."/>
            <person name="Kuo C.-H."/>
        </authorList>
    </citation>
    <scope>NUCLEOTIDE SEQUENCE [LARGE SCALE GENOMIC DNA]</scope>
    <source>
        <strain evidence="13 14">M1</strain>
    </source>
</reference>
<evidence type="ECO:0000313" key="14">
    <source>
        <dbReference type="Proteomes" id="UP000231896"/>
    </source>
</evidence>
<feature type="binding site" evidence="11">
    <location>
        <begin position="7"/>
        <end position="14"/>
    </location>
    <ligand>
        <name>ATP</name>
        <dbReference type="ChEBI" id="CHEBI:30616"/>
    </ligand>
</feature>
<evidence type="ECO:0000256" key="1">
    <source>
        <dbReference type="ARBA" id="ARBA00009776"/>
    </source>
</evidence>
<dbReference type="GO" id="GO:0006233">
    <property type="term" value="P:dTDP biosynthetic process"/>
    <property type="evidence" value="ECO:0007669"/>
    <property type="project" value="InterPro"/>
</dbReference>
<comment type="catalytic activity">
    <reaction evidence="9 11">
        <text>dTMP + ATP = dTDP + ADP</text>
        <dbReference type="Rhea" id="RHEA:13517"/>
        <dbReference type="ChEBI" id="CHEBI:30616"/>
        <dbReference type="ChEBI" id="CHEBI:58369"/>
        <dbReference type="ChEBI" id="CHEBI:63528"/>
        <dbReference type="ChEBI" id="CHEBI:456216"/>
        <dbReference type="EC" id="2.7.4.9"/>
    </reaction>
</comment>
<dbReference type="Pfam" id="PF02223">
    <property type="entry name" value="Thymidylate_kin"/>
    <property type="match status" value="1"/>
</dbReference>
<keyword evidence="6 11" id="KW-0547">Nucleotide-binding</keyword>
<dbReference type="EC" id="2.7.4.9" evidence="2 11"/>
<evidence type="ECO:0000256" key="8">
    <source>
        <dbReference type="ARBA" id="ARBA00022840"/>
    </source>
</evidence>
<dbReference type="InterPro" id="IPR018095">
    <property type="entry name" value="Thymidylate_kin_CS"/>
</dbReference>
<dbReference type="GO" id="GO:0004798">
    <property type="term" value="F:dTMP kinase activity"/>
    <property type="evidence" value="ECO:0007669"/>
    <property type="project" value="UniProtKB-UniRule"/>
</dbReference>
<evidence type="ECO:0000256" key="10">
    <source>
        <dbReference type="ARBA" id="ARBA00057735"/>
    </source>
</evidence>
<dbReference type="InterPro" id="IPR039430">
    <property type="entry name" value="Thymidylate_kin-like_dom"/>
</dbReference>
<evidence type="ECO:0000256" key="7">
    <source>
        <dbReference type="ARBA" id="ARBA00022777"/>
    </source>
</evidence>
<evidence type="ECO:0000256" key="3">
    <source>
        <dbReference type="ARBA" id="ARBA00017144"/>
    </source>
</evidence>
<name>A0A2K8NX66_9MOLU</name>
<comment type="function">
    <text evidence="10 11">Phosphorylation of dTMP to form dTDP in both de novo and salvage pathways of dTTP synthesis.</text>
</comment>
<dbReference type="RefSeq" id="WP_028123901.1">
    <property type="nucleotide sequence ID" value="NZ_CP024964.1"/>
</dbReference>
<dbReference type="GO" id="GO:0005829">
    <property type="term" value="C:cytosol"/>
    <property type="evidence" value="ECO:0007669"/>
    <property type="project" value="TreeGrafter"/>
</dbReference>
<keyword evidence="14" id="KW-1185">Reference proteome</keyword>
<dbReference type="AlphaFoldDB" id="A0A2K8NX66"/>
<dbReference type="Gene3D" id="3.40.50.300">
    <property type="entry name" value="P-loop containing nucleotide triphosphate hydrolases"/>
    <property type="match status" value="1"/>
</dbReference>
<gene>
    <name evidence="11 13" type="primary">tmk</name>
    <name evidence="13" type="ORF">EMELA_v1c08940</name>
</gene>
<evidence type="ECO:0000256" key="5">
    <source>
        <dbReference type="ARBA" id="ARBA00022727"/>
    </source>
</evidence>
<dbReference type="GO" id="GO:0005524">
    <property type="term" value="F:ATP binding"/>
    <property type="evidence" value="ECO:0007669"/>
    <property type="project" value="UniProtKB-UniRule"/>
</dbReference>
<accession>A0A2K8NX66</accession>
<dbReference type="PROSITE" id="PS01331">
    <property type="entry name" value="THYMIDYLATE_KINASE"/>
    <property type="match status" value="1"/>
</dbReference>
<protein>
    <recommendedName>
        <fullName evidence="3 11">Thymidylate kinase</fullName>
        <ecNumber evidence="2 11">2.7.4.9</ecNumber>
    </recommendedName>
    <alternativeName>
        <fullName evidence="11">dTMP kinase</fullName>
    </alternativeName>
</protein>
<sequence length="211" mass="24104">MFISIEGMDGSGKTTALQRVKEHLEALNYKVIMTREPGGLPISEKLRKIVLNNDGIGMEPWTEALLFIAARKEHLEKVIKPYLAKGYIVISDRFMDSTTAYQGGARGLGIDYLNDLQKRILDNFVPDLTLYFELSFEEAEKRLTGRPDEKNRLDEEGQKFKEGVKSAFEELVKKELERITVIDAGKSPDEVFEAAKNVILEKIKLWEKEKH</sequence>
<evidence type="ECO:0000256" key="9">
    <source>
        <dbReference type="ARBA" id="ARBA00048743"/>
    </source>
</evidence>
<evidence type="ECO:0000256" key="4">
    <source>
        <dbReference type="ARBA" id="ARBA00022679"/>
    </source>
</evidence>
<keyword evidence="7 11" id="KW-0418">Kinase</keyword>
<evidence type="ECO:0000256" key="11">
    <source>
        <dbReference type="HAMAP-Rule" id="MF_00165"/>
    </source>
</evidence>
<dbReference type="FunFam" id="3.40.50.300:FF:000225">
    <property type="entry name" value="Thymidylate kinase"/>
    <property type="match status" value="1"/>
</dbReference>
<proteinExistence type="inferred from homology"/>
<keyword evidence="4 11" id="KW-0808">Transferase</keyword>
<keyword evidence="5 11" id="KW-0545">Nucleotide biosynthesis</keyword>
<dbReference type="Proteomes" id="UP000231896">
    <property type="component" value="Chromosome"/>
</dbReference>
<evidence type="ECO:0000259" key="12">
    <source>
        <dbReference type="Pfam" id="PF02223"/>
    </source>
</evidence>
<dbReference type="InterPro" id="IPR027417">
    <property type="entry name" value="P-loop_NTPase"/>
</dbReference>
<comment type="similarity">
    <text evidence="1 11">Belongs to the thymidylate kinase family.</text>
</comment>
<feature type="domain" description="Thymidylate kinase-like" evidence="12">
    <location>
        <begin position="5"/>
        <end position="193"/>
    </location>
</feature>
<dbReference type="PANTHER" id="PTHR10344:SF4">
    <property type="entry name" value="UMP-CMP KINASE 2, MITOCHONDRIAL"/>
    <property type="match status" value="1"/>
</dbReference>
<dbReference type="OrthoDB" id="9774907at2"/>
<dbReference type="GO" id="GO:0006235">
    <property type="term" value="P:dTTP biosynthetic process"/>
    <property type="evidence" value="ECO:0007669"/>
    <property type="project" value="UniProtKB-UniRule"/>
</dbReference>
<dbReference type="NCBIfam" id="TIGR00041">
    <property type="entry name" value="DTMP_kinase"/>
    <property type="match status" value="1"/>
</dbReference>
<dbReference type="SUPFAM" id="SSF52540">
    <property type="entry name" value="P-loop containing nucleoside triphosphate hydrolases"/>
    <property type="match status" value="1"/>
</dbReference>
<dbReference type="PANTHER" id="PTHR10344">
    <property type="entry name" value="THYMIDYLATE KINASE"/>
    <property type="match status" value="1"/>
</dbReference>
<dbReference type="CDD" id="cd01672">
    <property type="entry name" value="TMPK"/>
    <property type="match status" value="1"/>
</dbReference>
<dbReference type="KEGG" id="eml:EMELA_v1c08940"/>
<dbReference type="GO" id="GO:0006227">
    <property type="term" value="P:dUDP biosynthetic process"/>
    <property type="evidence" value="ECO:0007669"/>
    <property type="project" value="TreeGrafter"/>
</dbReference>
<organism evidence="13 14">
    <name type="scientific">Mesoplasma melaleucae</name>
    <dbReference type="NCBI Taxonomy" id="81459"/>
    <lineage>
        <taxon>Bacteria</taxon>
        <taxon>Bacillati</taxon>
        <taxon>Mycoplasmatota</taxon>
        <taxon>Mollicutes</taxon>
        <taxon>Entomoplasmatales</taxon>
        <taxon>Entomoplasmataceae</taxon>
        <taxon>Mesoplasma</taxon>
    </lineage>
</organism>
<evidence type="ECO:0000256" key="2">
    <source>
        <dbReference type="ARBA" id="ARBA00012980"/>
    </source>
</evidence>
<dbReference type="STRING" id="1408435.GCA_000685885_00093"/>
<dbReference type="HAMAP" id="MF_00165">
    <property type="entry name" value="Thymidylate_kinase"/>
    <property type="match status" value="1"/>
</dbReference>
<evidence type="ECO:0000313" key="13">
    <source>
        <dbReference type="EMBL" id="ATZ18377.1"/>
    </source>
</evidence>
<dbReference type="InterPro" id="IPR018094">
    <property type="entry name" value="Thymidylate_kinase"/>
</dbReference>
<evidence type="ECO:0000256" key="6">
    <source>
        <dbReference type="ARBA" id="ARBA00022741"/>
    </source>
</evidence>
<keyword evidence="8 11" id="KW-0067">ATP-binding</keyword>